<dbReference type="PROSITE" id="PS51257">
    <property type="entry name" value="PROKAR_LIPOPROTEIN"/>
    <property type="match status" value="1"/>
</dbReference>
<evidence type="ECO:0000256" key="4">
    <source>
        <dbReference type="ARBA" id="ARBA00022729"/>
    </source>
</evidence>
<evidence type="ECO:0000256" key="10">
    <source>
        <dbReference type="ARBA" id="ARBA00023315"/>
    </source>
</evidence>
<comment type="pathway">
    <text evidence="1 13">Cell wall biogenesis; peptidoglycan biosynthesis.</text>
</comment>
<keyword evidence="8" id="KW-0564">Palmitate</keyword>
<organism evidence="15 16">
    <name type="scientific">Nocardioides cavernaquae</name>
    <dbReference type="NCBI Taxonomy" id="2321396"/>
    <lineage>
        <taxon>Bacteria</taxon>
        <taxon>Bacillati</taxon>
        <taxon>Actinomycetota</taxon>
        <taxon>Actinomycetes</taxon>
        <taxon>Propionibacteriales</taxon>
        <taxon>Nocardioidaceae</taxon>
        <taxon>Nocardioides</taxon>
    </lineage>
</organism>
<feature type="active site" description="Nucleophile" evidence="13">
    <location>
        <position position="349"/>
    </location>
</feature>
<dbReference type="RefSeq" id="WP_120058680.1">
    <property type="nucleotide sequence ID" value="NZ_QYRP01000002.1"/>
</dbReference>
<dbReference type="CDD" id="cd16913">
    <property type="entry name" value="YkuD_like"/>
    <property type="match status" value="1"/>
</dbReference>
<evidence type="ECO:0000256" key="11">
    <source>
        <dbReference type="ARBA" id="ARBA00023316"/>
    </source>
</evidence>
<evidence type="ECO:0000256" key="1">
    <source>
        <dbReference type="ARBA" id="ARBA00004752"/>
    </source>
</evidence>
<dbReference type="InterPro" id="IPR005490">
    <property type="entry name" value="LD_TPept_cat_dom"/>
</dbReference>
<dbReference type="Pfam" id="PF03734">
    <property type="entry name" value="YkuD"/>
    <property type="match status" value="1"/>
</dbReference>
<evidence type="ECO:0000256" key="5">
    <source>
        <dbReference type="ARBA" id="ARBA00022960"/>
    </source>
</evidence>
<dbReference type="PANTHER" id="PTHR30582">
    <property type="entry name" value="L,D-TRANSPEPTIDASE"/>
    <property type="match status" value="1"/>
</dbReference>
<sequence>MSHRLTVPARTASALAVLALLTGCSELPPALGGEKTAAAAEPSVAPPAVVLTSNAQGRTVPISTRVTVTAAEGKLTELTLTARNGETAGTTVPGTVLEDGVTWKARGRLEPGTRYVAAGTAVDSSGATVPVRTAFTTEVLSDAQQAFASVAPLNGETVGVGMPVIVTFDATVTDHAALERHMKVTSTPAQAGSWYWVNDREVHWRPATYWQPGTDVKVDLDINSVPAGEGIYGQASRVIDFNVGDAHVYKVNAQTHQMQVYSNGSLLRTIPITTGQAGFVTRYGTKVIMEKFRERTMDAETTGISKDDPNYYRVEGVEYAMRLTYSGEFIHAAPWSVGSQGHANVSHGCTGMSPANAGWLYDMSIRGDVVEYVGTDRPMTFSNGWGDWNLSFADYQAGSAL</sequence>
<keyword evidence="2" id="KW-1003">Cell membrane</keyword>
<reference evidence="16" key="1">
    <citation type="submission" date="2018-09" db="EMBL/GenBank/DDBJ databases">
        <authorList>
            <person name="Zhu H."/>
        </authorList>
    </citation>
    <scope>NUCLEOTIDE SEQUENCE [LARGE SCALE GENOMIC DNA]</scope>
    <source>
        <strain evidence="16">K1W22B-1</strain>
    </source>
</reference>
<keyword evidence="5 13" id="KW-0133">Cell shape</keyword>
<dbReference type="GO" id="GO:0071972">
    <property type="term" value="F:peptidoglycan L,D-transpeptidase activity"/>
    <property type="evidence" value="ECO:0007669"/>
    <property type="project" value="TreeGrafter"/>
</dbReference>
<dbReference type="SUPFAM" id="SSF141523">
    <property type="entry name" value="L,D-transpeptidase catalytic domain-like"/>
    <property type="match status" value="1"/>
</dbReference>
<dbReference type="InterPro" id="IPR050979">
    <property type="entry name" value="LD-transpeptidase"/>
</dbReference>
<evidence type="ECO:0000256" key="6">
    <source>
        <dbReference type="ARBA" id="ARBA00022984"/>
    </source>
</evidence>
<dbReference type="Pfam" id="PF17964">
    <property type="entry name" value="Big_10"/>
    <property type="match status" value="1"/>
</dbReference>
<dbReference type="FunFam" id="2.40.440.10:FF:000005">
    <property type="entry name" value="L,D-transpeptidase 2"/>
    <property type="match status" value="1"/>
</dbReference>
<keyword evidence="4" id="KW-0732">Signal</keyword>
<dbReference type="GO" id="GO:0005576">
    <property type="term" value="C:extracellular region"/>
    <property type="evidence" value="ECO:0007669"/>
    <property type="project" value="TreeGrafter"/>
</dbReference>
<keyword evidence="6 13" id="KW-0573">Peptidoglycan synthesis</keyword>
<dbReference type="InterPro" id="IPR041280">
    <property type="entry name" value="Big_10"/>
</dbReference>
<evidence type="ECO:0000256" key="8">
    <source>
        <dbReference type="ARBA" id="ARBA00023139"/>
    </source>
</evidence>
<evidence type="ECO:0000259" key="14">
    <source>
        <dbReference type="PROSITE" id="PS52029"/>
    </source>
</evidence>
<dbReference type="OrthoDB" id="5242354at2"/>
<dbReference type="CDD" id="cd13432">
    <property type="entry name" value="LDT_IgD_like_2"/>
    <property type="match status" value="1"/>
</dbReference>
<keyword evidence="3" id="KW-0808">Transferase</keyword>
<dbReference type="Gene3D" id="2.60.40.3780">
    <property type="match status" value="1"/>
</dbReference>
<proteinExistence type="predicted"/>
<dbReference type="GO" id="GO:0018104">
    <property type="term" value="P:peptidoglycan-protein cross-linking"/>
    <property type="evidence" value="ECO:0007669"/>
    <property type="project" value="TreeGrafter"/>
</dbReference>
<dbReference type="InterPro" id="IPR038063">
    <property type="entry name" value="Transpep_catalytic_dom"/>
</dbReference>
<evidence type="ECO:0000256" key="12">
    <source>
        <dbReference type="ARBA" id="ARBA00060592"/>
    </source>
</evidence>
<dbReference type="UniPathway" id="UPA00219"/>
<name>A0A3A5H213_9ACTN</name>
<dbReference type="PANTHER" id="PTHR30582:SF2">
    <property type="entry name" value="L,D-TRANSPEPTIDASE YCIB-RELATED"/>
    <property type="match status" value="1"/>
</dbReference>
<evidence type="ECO:0000256" key="13">
    <source>
        <dbReference type="PROSITE-ProRule" id="PRU01373"/>
    </source>
</evidence>
<dbReference type="GO" id="GO:0071555">
    <property type="term" value="P:cell wall organization"/>
    <property type="evidence" value="ECO:0007669"/>
    <property type="project" value="UniProtKB-UniRule"/>
</dbReference>
<dbReference type="GO" id="GO:0008360">
    <property type="term" value="P:regulation of cell shape"/>
    <property type="evidence" value="ECO:0007669"/>
    <property type="project" value="UniProtKB-UniRule"/>
</dbReference>
<dbReference type="Gene3D" id="2.40.440.10">
    <property type="entry name" value="L,D-transpeptidase catalytic domain-like"/>
    <property type="match status" value="1"/>
</dbReference>
<comment type="caution">
    <text evidence="15">The sequence shown here is derived from an EMBL/GenBank/DDBJ whole genome shotgun (WGS) entry which is preliminary data.</text>
</comment>
<feature type="active site" description="Proton donor/acceptor" evidence="13">
    <location>
        <position position="331"/>
    </location>
</feature>
<evidence type="ECO:0000313" key="16">
    <source>
        <dbReference type="Proteomes" id="UP000276542"/>
    </source>
</evidence>
<evidence type="ECO:0000313" key="15">
    <source>
        <dbReference type="EMBL" id="RJS44866.1"/>
    </source>
</evidence>
<keyword evidence="7" id="KW-0472">Membrane</keyword>
<evidence type="ECO:0000256" key="2">
    <source>
        <dbReference type="ARBA" id="ARBA00022475"/>
    </source>
</evidence>
<evidence type="ECO:0000256" key="3">
    <source>
        <dbReference type="ARBA" id="ARBA00022679"/>
    </source>
</evidence>
<accession>A0A3A5H213</accession>
<dbReference type="Proteomes" id="UP000276542">
    <property type="component" value="Unassembled WGS sequence"/>
</dbReference>
<evidence type="ECO:0000256" key="9">
    <source>
        <dbReference type="ARBA" id="ARBA00023288"/>
    </source>
</evidence>
<keyword evidence="16" id="KW-1185">Reference proteome</keyword>
<gene>
    <name evidence="15" type="ORF">D4739_00475</name>
</gene>
<dbReference type="EMBL" id="QYRP01000002">
    <property type="protein sequence ID" value="RJS44866.1"/>
    <property type="molecule type" value="Genomic_DNA"/>
</dbReference>
<feature type="domain" description="L,D-TPase catalytic" evidence="14">
    <location>
        <begin position="247"/>
        <end position="373"/>
    </location>
</feature>
<dbReference type="Gene3D" id="2.60.40.3710">
    <property type="match status" value="1"/>
</dbReference>
<protein>
    <recommendedName>
        <fullName evidence="14">L,D-TPase catalytic domain-containing protein</fullName>
    </recommendedName>
</protein>
<keyword evidence="11 13" id="KW-0961">Cell wall biogenesis/degradation</keyword>
<comment type="pathway">
    <text evidence="12">Glycan biosynthesis.</text>
</comment>
<keyword evidence="10" id="KW-0012">Acyltransferase</keyword>
<dbReference type="GO" id="GO:0016746">
    <property type="term" value="F:acyltransferase activity"/>
    <property type="evidence" value="ECO:0007669"/>
    <property type="project" value="UniProtKB-KW"/>
</dbReference>
<dbReference type="PROSITE" id="PS52029">
    <property type="entry name" value="LD_TPASE"/>
    <property type="match status" value="1"/>
</dbReference>
<dbReference type="AlphaFoldDB" id="A0A3A5H213"/>
<keyword evidence="9" id="KW-0449">Lipoprotein</keyword>
<evidence type="ECO:0000256" key="7">
    <source>
        <dbReference type="ARBA" id="ARBA00023136"/>
    </source>
</evidence>